<feature type="domain" description="RES" evidence="1">
    <location>
        <begin position="14"/>
        <end position="142"/>
    </location>
</feature>
<evidence type="ECO:0000313" key="3">
    <source>
        <dbReference type="Proteomes" id="UP000594759"/>
    </source>
</evidence>
<dbReference type="InterPro" id="IPR014914">
    <property type="entry name" value="RES_dom"/>
</dbReference>
<accession>A0A7U3Q338</accession>
<evidence type="ECO:0000259" key="1">
    <source>
        <dbReference type="SMART" id="SM00953"/>
    </source>
</evidence>
<dbReference type="EMBL" id="CP064939">
    <property type="protein sequence ID" value="QPH37644.1"/>
    <property type="molecule type" value="Genomic_DNA"/>
</dbReference>
<dbReference type="Proteomes" id="UP000594759">
    <property type="component" value="Chromosome"/>
</dbReference>
<name>A0A7U3Q338_9SPHI</name>
<keyword evidence="3" id="KW-1185">Reference proteome</keyword>
<dbReference type="KEGG" id="pex:IZT61_11005"/>
<dbReference type="RefSeq" id="WP_196096959.1">
    <property type="nucleotide sequence ID" value="NZ_CP064939.1"/>
</dbReference>
<dbReference type="SMART" id="SM00953">
    <property type="entry name" value="RES"/>
    <property type="match status" value="1"/>
</dbReference>
<proteinExistence type="predicted"/>
<reference evidence="2 3" key="1">
    <citation type="submission" date="2020-11" db="EMBL/GenBank/DDBJ databases">
        <title>Pedobacter endophytica, an endophytic bacteria isolated form Carex pumila.</title>
        <authorList>
            <person name="Peng Y."/>
            <person name="Jiang L."/>
            <person name="Lee J."/>
        </authorList>
    </citation>
    <scope>NUCLEOTIDE SEQUENCE [LARGE SCALE GENOMIC DNA]</scope>
    <source>
        <strain evidence="2 3">JBR3-12</strain>
    </source>
</reference>
<dbReference type="AlphaFoldDB" id="A0A7U3Q338"/>
<organism evidence="2 3">
    <name type="scientific">Pedobacter endophyticus</name>
    <dbReference type="NCBI Taxonomy" id="2789740"/>
    <lineage>
        <taxon>Bacteria</taxon>
        <taxon>Pseudomonadati</taxon>
        <taxon>Bacteroidota</taxon>
        <taxon>Sphingobacteriia</taxon>
        <taxon>Sphingobacteriales</taxon>
        <taxon>Sphingobacteriaceae</taxon>
        <taxon>Pedobacter</taxon>
    </lineage>
</organism>
<evidence type="ECO:0000313" key="2">
    <source>
        <dbReference type="EMBL" id="QPH37644.1"/>
    </source>
</evidence>
<gene>
    <name evidence="2" type="ORF">IZT61_11005</name>
</gene>
<dbReference type="Pfam" id="PF08808">
    <property type="entry name" value="RES"/>
    <property type="match status" value="1"/>
</dbReference>
<sequence length="157" mass="17913">MIVYRLADKRYVDDREGVGAKLFGGRWNEVNTPCIYTSEHISLALLEKVVHARGSDSMKNIALLKITIPNDEEIIFNVDVNRLEDEWTKNISYTQWIGGQLLNDPATLAFSVPSAIIPDEKNIILNPQSKYFNRIAFGEIIDFSTDFRLLNMLLYSS</sequence>
<protein>
    <submittedName>
        <fullName evidence="2">RES family NAD+ phosphorylase</fullName>
    </submittedName>
</protein>